<keyword evidence="4" id="KW-0597">Phosphoprotein</keyword>
<dbReference type="RefSeq" id="WP_157397262.1">
    <property type="nucleotide sequence ID" value="NZ_WSEL01000003.1"/>
</dbReference>
<dbReference type="Gene3D" id="1.10.287.130">
    <property type="match status" value="1"/>
</dbReference>
<dbReference type="Pfam" id="PF00512">
    <property type="entry name" value="HisKA"/>
    <property type="match status" value="1"/>
</dbReference>
<dbReference type="InterPro" id="IPR050428">
    <property type="entry name" value="TCS_sensor_his_kinase"/>
</dbReference>
<evidence type="ECO:0000256" key="8">
    <source>
        <dbReference type="ARBA" id="ARBA00022989"/>
    </source>
</evidence>
<comment type="subcellular location">
    <subcellularLocation>
        <location evidence="2">Membrane</location>
        <topology evidence="2">Multi-pass membrane protein</topology>
    </subcellularLocation>
</comment>
<comment type="caution">
    <text evidence="13">The sequence shown here is derived from an EMBL/GenBank/DDBJ whole genome shotgun (WGS) entry which is preliminary data.</text>
</comment>
<feature type="transmembrane region" description="Helical" evidence="11">
    <location>
        <begin position="149"/>
        <end position="168"/>
    </location>
</feature>
<dbReference type="SMART" id="SM00387">
    <property type="entry name" value="HATPase_c"/>
    <property type="match status" value="1"/>
</dbReference>
<name>A0A6N8IQW2_9BURK</name>
<dbReference type="InterPro" id="IPR003661">
    <property type="entry name" value="HisK_dim/P_dom"/>
</dbReference>
<dbReference type="CDD" id="cd00075">
    <property type="entry name" value="HATPase"/>
    <property type="match status" value="1"/>
</dbReference>
<keyword evidence="5" id="KW-0808">Transferase</keyword>
<evidence type="ECO:0000256" key="1">
    <source>
        <dbReference type="ARBA" id="ARBA00000085"/>
    </source>
</evidence>
<gene>
    <name evidence="13" type="ORF">GON04_07255</name>
</gene>
<dbReference type="InterPro" id="IPR003594">
    <property type="entry name" value="HATPase_dom"/>
</dbReference>
<dbReference type="SUPFAM" id="SSF47384">
    <property type="entry name" value="Homodimeric domain of signal transducing histidine kinase"/>
    <property type="match status" value="1"/>
</dbReference>
<evidence type="ECO:0000256" key="7">
    <source>
        <dbReference type="ARBA" id="ARBA00022777"/>
    </source>
</evidence>
<dbReference type="GO" id="GO:0005886">
    <property type="term" value="C:plasma membrane"/>
    <property type="evidence" value="ECO:0007669"/>
    <property type="project" value="TreeGrafter"/>
</dbReference>
<dbReference type="PRINTS" id="PR00344">
    <property type="entry name" value="BCTRLSENSOR"/>
</dbReference>
<evidence type="ECO:0000256" key="5">
    <source>
        <dbReference type="ARBA" id="ARBA00022679"/>
    </source>
</evidence>
<dbReference type="Pfam" id="PF02518">
    <property type="entry name" value="HATPase_c"/>
    <property type="match status" value="1"/>
</dbReference>
<evidence type="ECO:0000256" key="2">
    <source>
        <dbReference type="ARBA" id="ARBA00004141"/>
    </source>
</evidence>
<dbReference type="PANTHER" id="PTHR45436">
    <property type="entry name" value="SENSOR HISTIDINE KINASE YKOH"/>
    <property type="match status" value="1"/>
</dbReference>
<organism evidence="13 14">
    <name type="scientific">Ramlibacter pinisoli</name>
    <dbReference type="NCBI Taxonomy" id="2682844"/>
    <lineage>
        <taxon>Bacteria</taxon>
        <taxon>Pseudomonadati</taxon>
        <taxon>Pseudomonadota</taxon>
        <taxon>Betaproteobacteria</taxon>
        <taxon>Burkholderiales</taxon>
        <taxon>Comamonadaceae</taxon>
        <taxon>Ramlibacter</taxon>
    </lineage>
</organism>
<dbReference type="PROSITE" id="PS50109">
    <property type="entry name" value="HIS_KIN"/>
    <property type="match status" value="1"/>
</dbReference>
<proteinExistence type="predicted"/>
<evidence type="ECO:0000256" key="3">
    <source>
        <dbReference type="ARBA" id="ARBA00012438"/>
    </source>
</evidence>
<evidence type="ECO:0000256" key="6">
    <source>
        <dbReference type="ARBA" id="ARBA00022692"/>
    </source>
</evidence>
<keyword evidence="9" id="KW-0902">Two-component regulatory system</keyword>
<keyword evidence="14" id="KW-1185">Reference proteome</keyword>
<keyword evidence="8 11" id="KW-1133">Transmembrane helix</keyword>
<dbReference type="Proteomes" id="UP000469385">
    <property type="component" value="Unassembled WGS sequence"/>
</dbReference>
<reference evidence="13 14" key="1">
    <citation type="submission" date="2019-12" db="EMBL/GenBank/DDBJ databases">
        <authorList>
            <person name="Huq M.A."/>
        </authorList>
    </citation>
    <scope>NUCLEOTIDE SEQUENCE [LARGE SCALE GENOMIC DNA]</scope>
    <source>
        <strain evidence="13 14">MAH-25</strain>
    </source>
</reference>
<comment type="catalytic activity">
    <reaction evidence="1">
        <text>ATP + protein L-histidine = ADP + protein N-phospho-L-histidine.</text>
        <dbReference type="EC" id="2.7.13.3"/>
    </reaction>
</comment>
<evidence type="ECO:0000256" key="11">
    <source>
        <dbReference type="SAM" id="Phobius"/>
    </source>
</evidence>
<evidence type="ECO:0000313" key="13">
    <source>
        <dbReference type="EMBL" id="MVQ29237.1"/>
    </source>
</evidence>
<evidence type="ECO:0000313" key="14">
    <source>
        <dbReference type="Proteomes" id="UP000469385"/>
    </source>
</evidence>
<dbReference type="EC" id="2.7.13.3" evidence="3"/>
<dbReference type="AlphaFoldDB" id="A0A6N8IQW2"/>
<keyword evidence="6 11" id="KW-0812">Transmembrane</keyword>
<keyword evidence="7 13" id="KW-0418">Kinase</keyword>
<dbReference type="InterPro" id="IPR036097">
    <property type="entry name" value="HisK_dim/P_sf"/>
</dbReference>
<evidence type="ECO:0000259" key="12">
    <source>
        <dbReference type="PROSITE" id="PS50109"/>
    </source>
</evidence>
<dbReference type="InterPro" id="IPR004358">
    <property type="entry name" value="Sig_transdc_His_kin-like_C"/>
</dbReference>
<evidence type="ECO:0000256" key="10">
    <source>
        <dbReference type="ARBA" id="ARBA00023136"/>
    </source>
</evidence>
<keyword evidence="10 11" id="KW-0472">Membrane</keyword>
<dbReference type="SUPFAM" id="SSF55874">
    <property type="entry name" value="ATPase domain of HSP90 chaperone/DNA topoisomerase II/histidine kinase"/>
    <property type="match status" value="1"/>
</dbReference>
<feature type="domain" description="Histidine kinase" evidence="12">
    <location>
        <begin position="233"/>
        <end position="426"/>
    </location>
</feature>
<dbReference type="PANTHER" id="PTHR45436:SF15">
    <property type="entry name" value="SENSOR HISTIDINE KINASE CUSS"/>
    <property type="match status" value="1"/>
</dbReference>
<dbReference type="CDD" id="cd00082">
    <property type="entry name" value="HisKA"/>
    <property type="match status" value="1"/>
</dbReference>
<accession>A0A6N8IQW2</accession>
<dbReference type="InterPro" id="IPR005467">
    <property type="entry name" value="His_kinase_dom"/>
</dbReference>
<dbReference type="GO" id="GO:0000155">
    <property type="term" value="F:phosphorelay sensor kinase activity"/>
    <property type="evidence" value="ECO:0007669"/>
    <property type="project" value="InterPro"/>
</dbReference>
<evidence type="ECO:0000256" key="9">
    <source>
        <dbReference type="ARBA" id="ARBA00023012"/>
    </source>
</evidence>
<protein>
    <recommendedName>
        <fullName evidence="3">histidine kinase</fullName>
        <ecNumber evidence="3">2.7.13.3</ecNumber>
    </recommendedName>
</protein>
<evidence type="ECO:0000256" key="4">
    <source>
        <dbReference type="ARBA" id="ARBA00022553"/>
    </source>
</evidence>
<dbReference type="SMART" id="SM00388">
    <property type="entry name" value="HisKA"/>
    <property type="match status" value="1"/>
</dbReference>
<sequence>MRPSNSIGHRLSRVVLLVSLAWSLAVFGVVWGVVRWQIDSVLDDALQESAEILYGLLRANEDRFANGTGGSLQAPPHDERLVWQLVDAQGRVAWRSHRAPPQALAPAGSGHWTDPGPLWHVYRIPFGKAGPIVMVAQPQEARRQIKFEAGLVTAASALLVGLACAILLRRRVRAELQPLVQLSRDVAAYQPLADAGALPAASRQELVPLRNAIVGLGERLARMVASERAFSAHAAHALRTPLAGLGAQLALAQRDSEPAAAARIGRAREAADRLARVVSALLTLFRSGTEPALQPIDLGALLHDLPVAGLAVEVRGVCVARADPDLLAAALLNLLDNSVRHGATAVTATLFRDRGRALLRLVDDGPGVDEATRGRLETALRSQDFSQGLGLGLMLASRVVAAHGGSLVLLPPAGPGFGIELSLPAA</sequence>
<dbReference type="InterPro" id="IPR036890">
    <property type="entry name" value="HATPase_C_sf"/>
</dbReference>
<dbReference type="EMBL" id="WSEL01000003">
    <property type="protein sequence ID" value="MVQ29237.1"/>
    <property type="molecule type" value="Genomic_DNA"/>
</dbReference>
<dbReference type="Gene3D" id="3.30.565.10">
    <property type="entry name" value="Histidine kinase-like ATPase, C-terminal domain"/>
    <property type="match status" value="1"/>
</dbReference>